<reference evidence="3" key="1">
    <citation type="journal article" date="2010" name="Genome Res.">
        <title>Population genomic sequencing of Coccidioides fungi reveals recent hybridization and transposon control.</title>
        <authorList>
            <person name="Neafsey D.E."/>
            <person name="Barker B.M."/>
            <person name="Sharpton T.J."/>
            <person name="Stajich J.E."/>
            <person name="Park D.J."/>
            <person name="Whiston E."/>
            <person name="Hung C.-Y."/>
            <person name="McMahan C."/>
            <person name="White J."/>
            <person name="Sykes S."/>
            <person name="Heiman D."/>
            <person name="Young S."/>
            <person name="Zeng Q."/>
            <person name="Abouelleil A."/>
            <person name="Aftuck L."/>
            <person name="Bessette D."/>
            <person name="Brown A."/>
            <person name="FitzGerald M."/>
            <person name="Lui A."/>
            <person name="Macdonald J.P."/>
            <person name="Priest M."/>
            <person name="Orbach M.J."/>
            <person name="Galgiani J.N."/>
            <person name="Kirkland T.N."/>
            <person name="Cole G.T."/>
            <person name="Birren B.W."/>
            <person name="Henn M.R."/>
            <person name="Taylor J.W."/>
            <person name="Rounsley S.D."/>
        </authorList>
    </citation>
    <scope>NUCLEOTIDE SEQUENCE [LARGE SCALE GENOMIC DNA]</scope>
    <source>
        <strain evidence="3">RMSCC 2394</strain>
    </source>
</reference>
<evidence type="ECO:0000313" key="2">
    <source>
        <dbReference type="EMBL" id="KMP00364.1"/>
    </source>
</evidence>
<evidence type="ECO:0000313" key="3">
    <source>
        <dbReference type="Proteomes" id="UP000054565"/>
    </source>
</evidence>
<proteinExistence type="predicted"/>
<dbReference type="Proteomes" id="UP000054565">
    <property type="component" value="Unassembled WGS sequence"/>
</dbReference>
<feature type="region of interest" description="Disordered" evidence="1">
    <location>
        <begin position="78"/>
        <end position="97"/>
    </location>
</feature>
<name>A0A0J6Y001_COCIT</name>
<gene>
    <name evidence="2" type="ORF">CIRG_00506</name>
</gene>
<sequence>MKNRQLGTQLADWEEIIEMGALCNSHRSALLASSCPQDDSGHVGNTLLLELQTSPCQYFMANQQSTSNQLSARGFLPLVGKNPSDEERQSSNASQRCYSQNPTVNIVARWPRLCWIREDEVVHRAEPGNPDVDTGNDRNECLHLILPAHLKWQVVRLGNWG</sequence>
<evidence type="ECO:0000256" key="1">
    <source>
        <dbReference type="SAM" id="MobiDB-lite"/>
    </source>
</evidence>
<protein>
    <submittedName>
        <fullName evidence="2">Uncharacterized protein</fullName>
    </submittedName>
</protein>
<dbReference type="AlphaFoldDB" id="A0A0J6Y001"/>
<organism evidence="2 3">
    <name type="scientific">Coccidioides immitis RMSCC 2394</name>
    <dbReference type="NCBI Taxonomy" id="404692"/>
    <lineage>
        <taxon>Eukaryota</taxon>
        <taxon>Fungi</taxon>
        <taxon>Dikarya</taxon>
        <taxon>Ascomycota</taxon>
        <taxon>Pezizomycotina</taxon>
        <taxon>Eurotiomycetes</taxon>
        <taxon>Eurotiomycetidae</taxon>
        <taxon>Onygenales</taxon>
        <taxon>Onygenaceae</taxon>
        <taxon>Coccidioides</taxon>
    </lineage>
</organism>
<dbReference type="EMBL" id="DS028093">
    <property type="protein sequence ID" value="KMP00364.1"/>
    <property type="molecule type" value="Genomic_DNA"/>
</dbReference>
<accession>A0A0J6Y001</accession>